<comment type="caution">
    <text evidence="1">The sequence shown here is derived from an EMBL/GenBank/DDBJ whole genome shotgun (WGS) entry which is preliminary data.</text>
</comment>
<proteinExistence type="predicted"/>
<reference evidence="1" key="1">
    <citation type="submission" date="2021-02" db="EMBL/GenBank/DDBJ databases">
        <authorList>
            <person name="Dougan E. K."/>
            <person name="Rhodes N."/>
            <person name="Thang M."/>
            <person name="Chan C."/>
        </authorList>
    </citation>
    <scope>NUCLEOTIDE SEQUENCE</scope>
</reference>
<gene>
    <name evidence="1" type="ORF">SNAT2548_LOCUS7953</name>
</gene>
<organism evidence="1 2">
    <name type="scientific">Symbiodinium natans</name>
    <dbReference type="NCBI Taxonomy" id="878477"/>
    <lineage>
        <taxon>Eukaryota</taxon>
        <taxon>Sar</taxon>
        <taxon>Alveolata</taxon>
        <taxon>Dinophyceae</taxon>
        <taxon>Suessiales</taxon>
        <taxon>Symbiodiniaceae</taxon>
        <taxon>Symbiodinium</taxon>
    </lineage>
</organism>
<dbReference type="EMBL" id="CAJNDS010000569">
    <property type="protein sequence ID" value="CAE7219417.1"/>
    <property type="molecule type" value="Genomic_DNA"/>
</dbReference>
<evidence type="ECO:0000313" key="2">
    <source>
        <dbReference type="Proteomes" id="UP000604046"/>
    </source>
</evidence>
<sequence>MAMTLLTLSNGDQDNTLCKEKSKVCVHLELVNGQEKEEAKIWVSPQACIGEVKQQAEDELQVVISKLQLPSGCFIDGHRSVEEERLDENVKIRALVATREDLDFKMRLQQALEKEEGVEVEREHQKRVKRIVFLPGSEHFDPVAIHTVMVSGKEEKQCNFRKGKALWSPTRPMDLERGIDADYPQYLV</sequence>
<dbReference type="AlphaFoldDB" id="A0A812K2Z9"/>
<evidence type="ECO:0000313" key="1">
    <source>
        <dbReference type="EMBL" id="CAE7219417.1"/>
    </source>
</evidence>
<dbReference type="Proteomes" id="UP000604046">
    <property type="component" value="Unassembled WGS sequence"/>
</dbReference>
<name>A0A812K2Z9_9DINO</name>
<accession>A0A812K2Z9</accession>
<keyword evidence="2" id="KW-1185">Reference proteome</keyword>
<protein>
    <submittedName>
        <fullName evidence="1">Uncharacterized protein</fullName>
    </submittedName>
</protein>